<sequence length="397" mass="42743">MRRLALVLSVVALTACSQGAEVLTSTSSTSSVAPNASVSYSTRVIGKLEGVVDLVERSADDNWFYVVSQKGTIERWTRDGQRMDTVLDISAMTTGEGERGLLGFAIRRLPSKTDAFINYTNKDGDTVIAWIAVNEDGTLDNSRSITGTKFLTIEQPYANHNGGGLAIGPDSYLYIGTGDGGSSNDPERRAMDTSSLLGKILRIDPNNIDGVGNDGYTIPSDNPYVNVAGARPEIWSIGLRNPWRFTFDEFGNLWIADVGQNKWEEVNVAEGSRTQGGGKGANFGWSAYEGSQRFNSDVIAVDPLMPVYEYPHDDGACSISGGAVATNTTAMGRAGWFYFGDYCTGEVTAILTNGDSTVGTEKVLSDMGNITAIRSTNSAMYVLTRKGEVHQLIVTRN</sequence>
<dbReference type="EMBL" id="CAEZWJ010000004">
    <property type="protein sequence ID" value="CAB4645751.1"/>
    <property type="molecule type" value="Genomic_DNA"/>
</dbReference>
<reference evidence="2" key="1">
    <citation type="submission" date="2020-05" db="EMBL/GenBank/DDBJ databases">
        <authorList>
            <person name="Chiriac C."/>
            <person name="Salcher M."/>
            <person name="Ghai R."/>
            <person name="Kavagutti S V."/>
        </authorList>
    </citation>
    <scope>NUCLEOTIDE SEQUENCE</scope>
</reference>
<dbReference type="AlphaFoldDB" id="A0A6J6K7C3"/>
<dbReference type="InterPro" id="IPR012938">
    <property type="entry name" value="Glc/Sorbosone_DH"/>
</dbReference>
<protein>
    <submittedName>
        <fullName evidence="2">Unannotated protein</fullName>
    </submittedName>
</protein>
<proteinExistence type="predicted"/>
<name>A0A6J6K7C3_9ZZZZ</name>
<dbReference type="PROSITE" id="PS51257">
    <property type="entry name" value="PROKAR_LIPOPROTEIN"/>
    <property type="match status" value="1"/>
</dbReference>
<accession>A0A6J6K7C3</accession>
<feature type="domain" description="Glucose/Sorbosone dehydrogenase" evidence="1">
    <location>
        <begin position="61"/>
        <end position="386"/>
    </location>
</feature>
<evidence type="ECO:0000259" key="1">
    <source>
        <dbReference type="Pfam" id="PF07995"/>
    </source>
</evidence>
<dbReference type="InterPro" id="IPR011041">
    <property type="entry name" value="Quinoprot_gluc/sorb_DH_b-prop"/>
</dbReference>
<dbReference type="PANTHER" id="PTHR19328">
    <property type="entry name" value="HEDGEHOG-INTERACTING PROTEIN"/>
    <property type="match status" value="1"/>
</dbReference>
<dbReference type="Gene3D" id="2.120.10.30">
    <property type="entry name" value="TolB, C-terminal domain"/>
    <property type="match status" value="1"/>
</dbReference>
<dbReference type="SUPFAM" id="SSF50952">
    <property type="entry name" value="Soluble quinoprotein glucose dehydrogenase"/>
    <property type="match status" value="1"/>
</dbReference>
<organism evidence="2">
    <name type="scientific">freshwater metagenome</name>
    <dbReference type="NCBI Taxonomy" id="449393"/>
    <lineage>
        <taxon>unclassified sequences</taxon>
        <taxon>metagenomes</taxon>
        <taxon>ecological metagenomes</taxon>
    </lineage>
</organism>
<dbReference type="InterPro" id="IPR011042">
    <property type="entry name" value="6-blade_b-propeller_TolB-like"/>
</dbReference>
<dbReference type="Pfam" id="PF07995">
    <property type="entry name" value="GSDH"/>
    <property type="match status" value="1"/>
</dbReference>
<dbReference type="PANTHER" id="PTHR19328:SF75">
    <property type="entry name" value="ALDOSE SUGAR DEHYDROGENASE YLII"/>
    <property type="match status" value="1"/>
</dbReference>
<evidence type="ECO:0000313" key="2">
    <source>
        <dbReference type="EMBL" id="CAB4645751.1"/>
    </source>
</evidence>
<gene>
    <name evidence="2" type="ORF">UFOPK2214_00235</name>
</gene>